<dbReference type="STRING" id="525263.HMPREF0298_0187"/>
<sequence>MESQPCEEIDGHRDLARHPDEPTFLEIPEGIIQRERAQVDQGFG</sequence>
<keyword evidence="3" id="KW-1185">Reference proteome</keyword>
<proteinExistence type="predicted"/>
<comment type="caution">
    <text evidence="2">The sequence shown here is derived from an EMBL/GenBank/DDBJ whole genome shotgun (WGS) entry which is preliminary data.</text>
</comment>
<dbReference type="Proteomes" id="UP000006196">
    <property type="component" value="Unassembled WGS sequence"/>
</dbReference>
<dbReference type="EMBL" id="ACHJ01000017">
    <property type="protein sequence ID" value="EEI18022.1"/>
    <property type="molecule type" value="Genomic_DNA"/>
</dbReference>
<evidence type="ECO:0000313" key="2">
    <source>
        <dbReference type="EMBL" id="EEI18022.1"/>
    </source>
</evidence>
<name>C0XP17_CORLD</name>
<accession>C0XP17</accession>
<gene>
    <name evidence="2" type="ORF">HMPREF0298_0187</name>
</gene>
<organism evidence="2 3">
    <name type="scientific">Corynebacterium lipophiloflavum (strain ATCC 700352 / DSM 44291 / CCUG 37336 / JCM 10383 / DMMZ 1944)</name>
    <dbReference type="NCBI Taxonomy" id="525263"/>
    <lineage>
        <taxon>Bacteria</taxon>
        <taxon>Bacillati</taxon>
        <taxon>Actinomycetota</taxon>
        <taxon>Actinomycetes</taxon>
        <taxon>Mycobacteriales</taxon>
        <taxon>Corynebacteriaceae</taxon>
        <taxon>Corynebacterium</taxon>
    </lineage>
</organism>
<feature type="region of interest" description="Disordered" evidence="1">
    <location>
        <begin position="1"/>
        <end position="23"/>
    </location>
</feature>
<evidence type="ECO:0000256" key="1">
    <source>
        <dbReference type="SAM" id="MobiDB-lite"/>
    </source>
</evidence>
<evidence type="ECO:0000313" key="3">
    <source>
        <dbReference type="Proteomes" id="UP000006196"/>
    </source>
</evidence>
<dbReference type="AlphaFoldDB" id="C0XP17"/>
<dbReference type="HOGENOM" id="CLU_3215028_0_0_11"/>
<reference evidence="2" key="1">
    <citation type="submission" date="2009-01" db="EMBL/GenBank/DDBJ databases">
        <authorList>
            <person name="Qin X."/>
            <person name="Bachman B."/>
            <person name="Battles P."/>
            <person name="Bell A."/>
            <person name="Bess C."/>
            <person name="Bickham C."/>
            <person name="Chaboub L."/>
            <person name="Chen D."/>
            <person name="Coyle M."/>
            <person name="Deiros D.R."/>
            <person name="Dinh H."/>
            <person name="Forbes L."/>
            <person name="Fowler G."/>
            <person name="Francisco L."/>
            <person name="Fu Q."/>
            <person name="Gubbala S."/>
            <person name="Hale W."/>
            <person name="Han Y."/>
            <person name="Hemphill L."/>
            <person name="Highlander S.K."/>
            <person name="Hirani K."/>
            <person name="Hogues M."/>
            <person name="Jackson L."/>
            <person name="Jakkamsetti A."/>
            <person name="Javaid M."/>
            <person name="Jiang H."/>
            <person name="Korchina V."/>
            <person name="Kovar C."/>
            <person name="Lara F."/>
            <person name="Lee S."/>
            <person name="Mata R."/>
            <person name="Mathew T."/>
            <person name="Moen C."/>
            <person name="Morales K."/>
            <person name="Munidasa M."/>
            <person name="Nazareth L."/>
            <person name="Ngo R."/>
            <person name="Nguyen L."/>
            <person name="Okwuonu G."/>
            <person name="Ongeri F."/>
            <person name="Patil S."/>
            <person name="Petrosino J."/>
            <person name="Pham C."/>
            <person name="Pham P."/>
            <person name="Pu L.-L."/>
            <person name="Puazo M."/>
            <person name="Raj R."/>
            <person name="Reid J."/>
            <person name="Rouhana J."/>
            <person name="Saada N."/>
            <person name="Shang Y."/>
            <person name="Simmons D."/>
            <person name="Thornton R."/>
            <person name="Warren J."/>
            <person name="Weissenberger G."/>
            <person name="Zhang J."/>
            <person name="Zhang L."/>
            <person name="Zhou C."/>
            <person name="Zhu D."/>
            <person name="Muzny D."/>
            <person name="Worley K."/>
            <person name="Gibbs R."/>
        </authorList>
    </citation>
    <scope>NUCLEOTIDE SEQUENCE [LARGE SCALE GENOMIC DNA]</scope>
    <source>
        <strain evidence="2">DSM 44291</strain>
    </source>
</reference>
<feature type="compositionally biased region" description="Basic and acidic residues" evidence="1">
    <location>
        <begin position="9"/>
        <end position="21"/>
    </location>
</feature>
<protein>
    <submittedName>
        <fullName evidence="2">Uncharacterized protein</fullName>
    </submittedName>
</protein>